<dbReference type="PRINTS" id="PR00119">
    <property type="entry name" value="CATATPASE"/>
</dbReference>
<evidence type="ECO:0000256" key="8">
    <source>
        <dbReference type="ARBA" id="ARBA00022989"/>
    </source>
</evidence>
<dbReference type="PROSITE" id="PS01047">
    <property type="entry name" value="HMA_1"/>
    <property type="match status" value="1"/>
</dbReference>
<comment type="caution">
    <text evidence="14">The sequence shown here is derived from an EMBL/GenBank/DDBJ whole genome shotgun (WGS) entry which is preliminary data.</text>
</comment>
<dbReference type="SUPFAM" id="SSF55008">
    <property type="entry name" value="HMA, heavy metal-associated domain"/>
    <property type="match status" value="1"/>
</dbReference>
<keyword evidence="6 12" id="KW-0067">ATP-binding</keyword>
<dbReference type="Pfam" id="PF00403">
    <property type="entry name" value="HMA"/>
    <property type="match status" value="1"/>
</dbReference>
<dbReference type="SFLD" id="SFLDF00027">
    <property type="entry name" value="p-type_atpase"/>
    <property type="match status" value="1"/>
</dbReference>
<evidence type="ECO:0000256" key="10">
    <source>
        <dbReference type="ARBA" id="ARBA00049360"/>
    </source>
</evidence>
<dbReference type="NCBIfam" id="TIGR01511">
    <property type="entry name" value="ATPase-IB1_Cu"/>
    <property type="match status" value="1"/>
</dbReference>
<feature type="transmembrane region" description="Helical" evidence="12">
    <location>
        <begin position="153"/>
        <end position="172"/>
    </location>
</feature>
<dbReference type="CDD" id="cd00371">
    <property type="entry name" value="HMA"/>
    <property type="match status" value="1"/>
</dbReference>
<comment type="similarity">
    <text evidence="2 12">Belongs to the cation transport ATPase (P-type) (TC 3.A.3) family. Type IB subfamily.</text>
</comment>
<keyword evidence="12" id="KW-1003">Cell membrane</keyword>
<evidence type="ECO:0000256" key="11">
    <source>
        <dbReference type="ARBA" id="ARBA00074171"/>
    </source>
</evidence>
<keyword evidence="3 12" id="KW-0812">Transmembrane</keyword>
<dbReference type="PANTHER" id="PTHR43520">
    <property type="entry name" value="ATP7, ISOFORM B"/>
    <property type="match status" value="1"/>
</dbReference>
<evidence type="ECO:0000256" key="1">
    <source>
        <dbReference type="ARBA" id="ARBA00004651"/>
    </source>
</evidence>
<accession>A0A930V2A5</accession>
<feature type="transmembrane region" description="Helical" evidence="12">
    <location>
        <begin position="92"/>
        <end position="110"/>
    </location>
</feature>
<sequence length="743" mass="75749">MTDVELAITGMTCASCAHRIERKLGKLDGVTASVNYATEKARVTFPADLGTDVLLDTVASAGYTAALPAPDDVAPDEQSDDDPEVAELRRRLLVSAALATPVLVLAMVPPWQFANWQWLSLTLASPVVVWGAWPFHRAAAVNARHGATTMDTLVSVGVLAAYAWSLVALFLGTAGQPGMTHGFDLFAGRGDALGNIYLEAAAGVTTFMLAGRYAEKRARRRAGSALRELLEAGAKHVTVRRDGAEMSVPAAEVAAGDLLVVRPGERIGADGVVVEGTSAVDTAMVTGESVPVEVGPESEVVGGCVNVGGLLLVRATRVGADSQVAQMARLVEEAQQGKAEAQRLADRVSSVFVPIVIGLAALTAVGWLVAGAGTPGGITHALAAAVAVLIIACPCALGLATPTALMVGTGRGAQLGILVRGPEVLEQARRIEVVVLDKTGTVTTGQMSLVDVVAGEGAEESQVRRVAATLESGSEHPVARAIAAALPASELGSLGDFANREGLGVVGSVDGTPAVIGRPQLLDSEGLAVSENLREAVRAAAGRGATAVLVGWEGAARGVLAVADTVKPTSAEAIARLRALGLEPVLLTGDSEVAARQVAAEVGIERVVAEVLPVDKVDQVKALQAEGPHGARGVAMVGDGVNDAAALAQADLGIAVGTGTDVAIEASDLTLVSGDLLAVSDAVRLARRTLGTIRANLVWAFGYNVAAIPLAAAGLLNPMLAGAAMAASSVCVVGNSLRLRRFR</sequence>
<evidence type="ECO:0000256" key="7">
    <source>
        <dbReference type="ARBA" id="ARBA00022967"/>
    </source>
</evidence>
<dbReference type="GO" id="GO:0055070">
    <property type="term" value="P:copper ion homeostasis"/>
    <property type="evidence" value="ECO:0007669"/>
    <property type="project" value="TreeGrafter"/>
</dbReference>
<dbReference type="InterPro" id="IPR017969">
    <property type="entry name" value="Heavy-metal-associated_CS"/>
</dbReference>
<feature type="transmembrane region" description="Helical" evidence="12">
    <location>
        <begin position="693"/>
        <end position="713"/>
    </location>
</feature>
<dbReference type="InterPro" id="IPR044492">
    <property type="entry name" value="P_typ_ATPase_HD_dom"/>
</dbReference>
<dbReference type="GO" id="GO:0005524">
    <property type="term" value="F:ATP binding"/>
    <property type="evidence" value="ECO:0007669"/>
    <property type="project" value="UniProtKB-UniRule"/>
</dbReference>
<dbReference type="InterPro" id="IPR023299">
    <property type="entry name" value="ATPase_P-typ_cyto_dom_N"/>
</dbReference>
<evidence type="ECO:0000256" key="12">
    <source>
        <dbReference type="RuleBase" id="RU362081"/>
    </source>
</evidence>
<evidence type="ECO:0000256" key="6">
    <source>
        <dbReference type="ARBA" id="ARBA00022840"/>
    </source>
</evidence>
<dbReference type="Gene3D" id="3.40.50.1000">
    <property type="entry name" value="HAD superfamily/HAD-like"/>
    <property type="match status" value="1"/>
</dbReference>
<dbReference type="SUPFAM" id="SSF81653">
    <property type="entry name" value="Calcium ATPase, transduction domain A"/>
    <property type="match status" value="1"/>
</dbReference>
<evidence type="ECO:0000313" key="14">
    <source>
        <dbReference type="EMBL" id="MBF4162571.1"/>
    </source>
</evidence>
<dbReference type="PANTHER" id="PTHR43520:SF8">
    <property type="entry name" value="P-TYPE CU(+) TRANSPORTER"/>
    <property type="match status" value="1"/>
</dbReference>
<dbReference type="NCBIfam" id="TIGR01494">
    <property type="entry name" value="ATPase_P-type"/>
    <property type="match status" value="1"/>
</dbReference>
<comment type="subcellular location">
    <subcellularLocation>
        <location evidence="1">Cell membrane</location>
        <topology evidence="1">Multi-pass membrane protein</topology>
    </subcellularLocation>
</comment>
<organism evidence="14 15">
    <name type="scientific">Nocardioides acrostichi</name>
    <dbReference type="NCBI Taxonomy" id="2784339"/>
    <lineage>
        <taxon>Bacteria</taxon>
        <taxon>Bacillati</taxon>
        <taxon>Actinomycetota</taxon>
        <taxon>Actinomycetes</taxon>
        <taxon>Propionibacteriales</taxon>
        <taxon>Nocardioidaceae</taxon>
        <taxon>Nocardioides</taxon>
    </lineage>
</organism>
<evidence type="ECO:0000256" key="2">
    <source>
        <dbReference type="ARBA" id="ARBA00006024"/>
    </source>
</evidence>
<keyword evidence="4 12" id="KW-0479">Metal-binding</keyword>
<evidence type="ECO:0000259" key="13">
    <source>
        <dbReference type="PROSITE" id="PS50846"/>
    </source>
</evidence>
<dbReference type="Gene3D" id="2.70.150.10">
    <property type="entry name" value="Calcium-transporting ATPase, cytoplasmic transduction domain A"/>
    <property type="match status" value="1"/>
</dbReference>
<dbReference type="FunFam" id="3.30.70.100:FF:000005">
    <property type="entry name" value="Copper-exporting P-type ATPase A"/>
    <property type="match status" value="1"/>
</dbReference>
<dbReference type="Gene3D" id="3.30.70.100">
    <property type="match status" value="1"/>
</dbReference>
<dbReference type="EMBL" id="JADIVZ010000006">
    <property type="protein sequence ID" value="MBF4162571.1"/>
    <property type="molecule type" value="Genomic_DNA"/>
</dbReference>
<dbReference type="InterPro" id="IPR036163">
    <property type="entry name" value="HMA_dom_sf"/>
</dbReference>
<dbReference type="InterPro" id="IPR023214">
    <property type="entry name" value="HAD_sf"/>
</dbReference>
<dbReference type="SFLD" id="SFLDG00002">
    <property type="entry name" value="C1.7:_P-type_atpase_like"/>
    <property type="match status" value="1"/>
</dbReference>
<feature type="transmembrane region" description="Helical" evidence="12">
    <location>
        <begin position="719"/>
        <end position="737"/>
    </location>
</feature>
<dbReference type="InterPro" id="IPR001757">
    <property type="entry name" value="P_typ_ATPase"/>
</dbReference>
<feature type="transmembrane region" description="Helical" evidence="12">
    <location>
        <begin position="116"/>
        <end position="133"/>
    </location>
</feature>
<evidence type="ECO:0000256" key="4">
    <source>
        <dbReference type="ARBA" id="ARBA00022723"/>
    </source>
</evidence>
<dbReference type="SUPFAM" id="SSF81665">
    <property type="entry name" value="Calcium ATPase, transmembrane domain M"/>
    <property type="match status" value="1"/>
</dbReference>
<dbReference type="InterPro" id="IPR006121">
    <property type="entry name" value="HMA_dom"/>
</dbReference>
<dbReference type="SFLD" id="SFLDS00003">
    <property type="entry name" value="Haloacid_Dehalogenase"/>
    <property type="match status" value="1"/>
</dbReference>
<keyword evidence="9 12" id="KW-0472">Membrane</keyword>
<reference evidence="14" key="1">
    <citation type="submission" date="2020-11" db="EMBL/GenBank/DDBJ databases">
        <title>Nocardioides sp. CBS4Y-1, whole genome shotgun sequence.</title>
        <authorList>
            <person name="Tuo L."/>
        </authorList>
    </citation>
    <scope>NUCLEOTIDE SEQUENCE</scope>
    <source>
        <strain evidence="14">CBS4Y-1</strain>
    </source>
</reference>
<keyword evidence="5 12" id="KW-0547">Nucleotide-binding</keyword>
<keyword evidence="15" id="KW-1185">Reference proteome</keyword>
<dbReference type="InterPro" id="IPR036412">
    <property type="entry name" value="HAD-like_sf"/>
</dbReference>
<feature type="transmembrane region" description="Helical" evidence="12">
    <location>
        <begin position="382"/>
        <end position="407"/>
    </location>
</feature>
<dbReference type="GO" id="GO:0005507">
    <property type="term" value="F:copper ion binding"/>
    <property type="evidence" value="ECO:0007669"/>
    <property type="project" value="TreeGrafter"/>
</dbReference>
<dbReference type="CDD" id="cd02094">
    <property type="entry name" value="P-type_ATPase_Cu-like"/>
    <property type="match status" value="1"/>
</dbReference>
<proteinExistence type="inferred from homology"/>
<evidence type="ECO:0000256" key="9">
    <source>
        <dbReference type="ARBA" id="ARBA00023136"/>
    </source>
</evidence>
<dbReference type="AlphaFoldDB" id="A0A930V2A5"/>
<feature type="transmembrane region" description="Helical" evidence="12">
    <location>
        <begin position="351"/>
        <end position="370"/>
    </location>
</feature>
<dbReference type="InterPro" id="IPR027256">
    <property type="entry name" value="P-typ_ATPase_IB"/>
</dbReference>
<dbReference type="InterPro" id="IPR018303">
    <property type="entry name" value="ATPase_P-typ_P_site"/>
</dbReference>
<dbReference type="PROSITE" id="PS00154">
    <property type="entry name" value="ATPASE_E1_E2"/>
    <property type="match status" value="1"/>
</dbReference>
<dbReference type="PROSITE" id="PS50846">
    <property type="entry name" value="HMA_2"/>
    <property type="match status" value="1"/>
</dbReference>
<dbReference type="InterPro" id="IPR059000">
    <property type="entry name" value="ATPase_P-type_domA"/>
</dbReference>
<comment type="catalytic activity">
    <reaction evidence="10">
        <text>ATP + H2O = ADP + phosphate + H(+)</text>
        <dbReference type="Rhea" id="RHEA:13065"/>
        <dbReference type="ChEBI" id="CHEBI:15377"/>
        <dbReference type="ChEBI" id="CHEBI:15378"/>
        <dbReference type="ChEBI" id="CHEBI:30616"/>
        <dbReference type="ChEBI" id="CHEBI:43474"/>
        <dbReference type="ChEBI" id="CHEBI:456216"/>
    </reaction>
</comment>
<dbReference type="GO" id="GO:0043682">
    <property type="term" value="F:P-type divalent copper transporter activity"/>
    <property type="evidence" value="ECO:0007669"/>
    <property type="project" value="TreeGrafter"/>
</dbReference>
<dbReference type="InterPro" id="IPR023298">
    <property type="entry name" value="ATPase_P-typ_TM_dom_sf"/>
</dbReference>
<dbReference type="RefSeq" id="WP_194503839.1">
    <property type="nucleotide sequence ID" value="NZ_JADIVZ010000006.1"/>
</dbReference>
<keyword evidence="7" id="KW-1278">Translocase</keyword>
<gene>
    <name evidence="14" type="ORF">ISG29_12810</name>
</gene>
<evidence type="ECO:0000256" key="3">
    <source>
        <dbReference type="ARBA" id="ARBA00022692"/>
    </source>
</evidence>
<protein>
    <recommendedName>
        <fullName evidence="11">Cation-transporting P-type ATPase B</fullName>
    </recommendedName>
</protein>
<feature type="domain" description="HMA" evidence="13">
    <location>
        <begin position="2"/>
        <end position="66"/>
    </location>
</feature>
<dbReference type="FunFam" id="2.70.150.10:FF:000002">
    <property type="entry name" value="Copper-transporting ATPase 1, putative"/>
    <property type="match status" value="1"/>
</dbReference>
<feature type="transmembrane region" description="Helical" evidence="12">
    <location>
        <begin position="192"/>
        <end position="211"/>
    </location>
</feature>
<dbReference type="SUPFAM" id="SSF56784">
    <property type="entry name" value="HAD-like"/>
    <property type="match status" value="1"/>
</dbReference>
<name>A0A930V2A5_9ACTN</name>
<evidence type="ECO:0000256" key="5">
    <source>
        <dbReference type="ARBA" id="ARBA00022741"/>
    </source>
</evidence>
<keyword evidence="8 12" id="KW-1133">Transmembrane helix</keyword>
<dbReference type="GO" id="GO:0005886">
    <property type="term" value="C:plasma membrane"/>
    <property type="evidence" value="ECO:0007669"/>
    <property type="project" value="UniProtKB-SubCell"/>
</dbReference>
<dbReference type="Gene3D" id="3.40.1110.10">
    <property type="entry name" value="Calcium-transporting ATPase, cytoplasmic domain N"/>
    <property type="match status" value="1"/>
</dbReference>
<dbReference type="NCBIfam" id="TIGR01525">
    <property type="entry name" value="ATPase-IB_hvy"/>
    <property type="match status" value="1"/>
</dbReference>
<dbReference type="GO" id="GO:0016887">
    <property type="term" value="F:ATP hydrolysis activity"/>
    <property type="evidence" value="ECO:0007669"/>
    <property type="project" value="InterPro"/>
</dbReference>
<dbReference type="Pfam" id="PF00702">
    <property type="entry name" value="Hydrolase"/>
    <property type="match status" value="1"/>
</dbReference>
<dbReference type="Pfam" id="PF00122">
    <property type="entry name" value="E1-E2_ATPase"/>
    <property type="match status" value="1"/>
</dbReference>
<dbReference type="InterPro" id="IPR008250">
    <property type="entry name" value="ATPase_P-typ_transduc_dom_A_sf"/>
</dbReference>
<evidence type="ECO:0000313" key="15">
    <source>
        <dbReference type="Proteomes" id="UP000656804"/>
    </source>
</evidence>
<dbReference type="Proteomes" id="UP000656804">
    <property type="component" value="Unassembled WGS sequence"/>
</dbReference>